<feature type="transmembrane region" description="Helical" evidence="1">
    <location>
        <begin position="34"/>
        <end position="52"/>
    </location>
</feature>
<accession>A0ABV6JV44</accession>
<gene>
    <name evidence="2" type="ORF">ACFFGY_15255</name>
</gene>
<comment type="caution">
    <text evidence="2">The sequence shown here is derived from an EMBL/GenBank/DDBJ whole genome shotgun (WGS) entry which is preliminary data.</text>
</comment>
<dbReference type="RefSeq" id="WP_377045359.1">
    <property type="nucleotide sequence ID" value="NZ_JBHLUN010000010.1"/>
</dbReference>
<evidence type="ECO:0000256" key="1">
    <source>
        <dbReference type="SAM" id="Phobius"/>
    </source>
</evidence>
<dbReference type="Gene3D" id="1.20.120.1760">
    <property type="match status" value="1"/>
</dbReference>
<dbReference type="EC" id="2.7.8.-" evidence="2"/>
<evidence type="ECO:0000313" key="2">
    <source>
        <dbReference type="EMBL" id="MFC0409609.1"/>
    </source>
</evidence>
<keyword evidence="1" id="KW-0472">Membrane</keyword>
<keyword evidence="1" id="KW-1133">Transmembrane helix</keyword>
<dbReference type="Proteomes" id="UP001589865">
    <property type="component" value="Unassembled WGS sequence"/>
</dbReference>
<keyword evidence="2" id="KW-0808">Transferase</keyword>
<protein>
    <submittedName>
        <fullName evidence="2">CDP-alcohol phosphatidyltransferase family protein</fullName>
        <ecNumber evidence="2">2.7.8.-</ecNumber>
    </submittedName>
</protein>
<dbReference type="InterPro" id="IPR043130">
    <property type="entry name" value="CDP-OH_PTrfase_TM_dom"/>
</dbReference>
<sequence>MSDSPDRRPIAARGLRPVVDTADWLIRRRASPDAISILGMVSAALAGLALALTREMPEAARPLWLLGALLVQGRLMANLLDGMVAIGRGVASPTGELFNEVPDRVSDTAVLFGLGWAAGSPALGLAAALAAMATAYIRAVGRGVGTRSDFSGPMAKQQRMALVTALAVACAVLPAAWTAGWPAAALWIITLLSLVTAARRLGHVAKALRA</sequence>
<feature type="transmembrane region" description="Helical" evidence="1">
    <location>
        <begin position="110"/>
        <end position="139"/>
    </location>
</feature>
<feature type="transmembrane region" description="Helical" evidence="1">
    <location>
        <begin position="160"/>
        <end position="177"/>
    </location>
</feature>
<name>A0ABV6JV44_9PROT</name>
<reference evidence="2 3" key="1">
    <citation type="submission" date="2024-09" db="EMBL/GenBank/DDBJ databases">
        <authorList>
            <person name="Sun Q."/>
            <person name="Mori K."/>
        </authorList>
    </citation>
    <scope>NUCLEOTIDE SEQUENCE [LARGE SCALE GENOMIC DNA]</scope>
    <source>
        <strain evidence="2 3">TBRC 5777</strain>
    </source>
</reference>
<feature type="transmembrane region" description="Helical" evidence="1">
    <location>
        <begin position="183"/>
        <end position="202"/>
    </location>
</feature>
<dbReference type="GO" id="GO:0016740">
    <property type="term" value="F:transferase activity"/>
    <property type="evidence" value="ECO:0007669"/>
    <property type="project" value="UniProtKB-KW"/>
</dbReference>
<evidence type="ECO:0000313" key="3">
    <source>
        <dbReference type="Proteomes" id="UP001589865"/>
    </source>
</evidence>
<organism evidence="2 3">
    <name type="scientific">Roseomonas elaeocarpi</name>
    <dbReference type="NCBI Taxonomy" id="907779"/>
    <lineage>
        <taxon>Bacteria</taxon>
        <taxon>Pseudomonadati</taxon>
        <taxon>Pseudomonadota</taxon>
        <taxon>Alphaproteobacteria</taxon>
        <taxon>Acetobacterales</taxon>
        <taxon>Roseomonadaceae</taxon>
        <taxon>Roseomonas</taxon>
    </lineage>
</organism>
<keyword evidence="3" id="KW-1185">Reference proteome</keyword>
<keyword evidence="1" id="KW-0812">Transmembrane</keyword>
<proteinExistence type="predicted"/>
<dbReference type="EMBL" id="JBHLUN010000010">
    <property type="protein sequence ID" value="MFC0409609.1"/>
    <property type="molecule type" value="Genomic_DNA"/>
</dbReference>